<dbReference type="AlphaFoldDB" id="A0A7R8V6H1"/>
<dbReference type="GO" id="GO:0003824">
    <property type="term" value="F:catalytic activity"/>
    <property type="evidence" value="ECO:0007669"/>
    <property type="project" value="InterPro"/>
</dbReference>
<name>A0A7R8V6H1_HERIL</name>
<dbReference type="PROSITE" id="PS50878">
    <property type="entry name" value="RT_POL"/>
    <property type="match status" value="1"/>
</dbReference>
<dbReference type="Proteomes" id="UP000594454">
    <property type="component" value="Chromosome 6"/>
</dbReference>
<dbReference type="InParanoid" id="A0A7R8V6H1"/>
<dbReference type="EMBL" id="LR899014">
    <property type="protein sequence ID" value="CAD7092892.1"/>
    <property type="molecule type" value="Genomic_DNA"/>
</dbReference>
<feature type="domain" description="Reverse transcriptase" evidence="1">
    <location>
        <begin position="547"/>
        <end position="683"/>
    </location>
</feature>
<dbReference type="InterPro" id="IPR043502">
    <property type="entry name" value="DNA/RNA_pol_sf"/>
</dbReference>
<proteinExistence type="predicted"/>
<keyword evidence="3" id="KW-1185">Reference proteome</keyword>
<accession>A0A7R8V6H1</accession>
<protein>
    <recommendedName>
        <fullName evidence="1">Reverse transcriptase domain-containing protein</fullName>
    </recommendedName>
</protein>
<dbReference type="InterPro" id="IPR000477">
    <property type="entry name" value="RT_dom"/>
</dbReference>
<dbReference type="Gene3D" id="3.60.10.10">
    <property type="entry name" value="Endonuclease/exonuclease/phosphatase"/>
    <property type="match status" value="1"/>
</dbReference>
<dbReference type="Pfam" id="PF00078">
    <property type="entry name" value="RVT_1"/>
    <property type="match status" value="1"/>
</dbReference>
<evidence type="ECO:0000313" key="2">
    <source>
        <dbReference type="EMBL" id="CAD7092892.1"/>
    </source>
</evidence>
<reference evidence="2 3" key="1">
    <citation type="submission" date="2020-11" db="EMBL/GenBank/DDBJ databases">
        <authorList>
            <person name="Wallbank WR R."/>
            <person name="Pardo Diaz C."/>
            <person name="Kozak K."/>
            <person name="Martin S."/>
            <person name="Jiggins C."/>
            <person name="Moest M."/>
            <person name="Warren A I."/>
            <person name="Generalovic N T."/>
            <person name="Byers J.R.P. K."/>
            <person name="Montejo-Kovacevich G."/>
            <person name="Yen C E."/>
        </authorList>
    </citation>
    <scope>NUCLEOTIDE SEQUENCE [LARGE SCALE GENOMIC DNA]</scope>
</reference>
<dbReference type="InterPro" id="IPR005135">
    <property type="entry name" value="Endo/exonuclease/phosphatase"/>
</dbReference>
<dbReference type="CDD" id="cd09077">
    <property type="entry name" value="R1-I-EN"/>
    <property type="match status" value="1"/>
</dbReference>
<dbReference type="GO" id="GO:0071897">
    <property type="term" value="P:DNA biosynthetic process"/>
    <property type="evidence" value="ECO:0007669"/>
    <property type="project" value="UniProtKB-ARBA"/>
</dbReference>
<dbReference type="PANTHER" id="PTHR19446">
    <property type="entry name" value="REVERSE TRANSCRIPTASES"/>
    <property type="match status" value="1"/>
</dbReference>
<dbReference type="SUPFAM" id="SSF56672">
    <property type="entry name" value="DNA/RNA polymerases"/>
    <property type="match status" value="1"/>
</dbReference>
<dbReference type="Pfam" id="PF14529">
    <property type="entry name" value="Exo_endo_phos_2"/>
    <property type="match status" value="1"/>
</dbReference>
<dbReference type="InterPro" id="IPR036691">
    <property type="entry name" value="Endo/exonu/phosph_ase_sf"/>
</dbReference>
<organism evidence="2 3">
    <name type="scientific">Hermetia illucens</name>
    <name type="common">Black soldier fly</name>
    <dbReference type="NCBI Taxonomy" id="343691"/>
    <lineage>
        <taxon>Eukaryota</taxon>
        <taxon>Metazoa</taxon>
        <taxon>Ecdysozoa</taxon>
        <taxon>Arthropoda</taxon>
        <taxon>Hexapoda</taxon>
        <taxon>Insecta</taxon>
        <taxon>Pterygota</taxon>
        <taxon>Neoptera</taxon>
        <taxon>Endopterygota</taxon>
        <taxon>Diptera</taxon>
        <taxon>Brachycera</taxon>
        <taxon>Stratiomyomorpha</taxon>
        <taxon>Stratiomyidae</taxon>
        <taxon>Hermetiinae</taxon>
        <taxon>Hermetia</taxon>
    </lineage>
</organism>
<dbReference type="CDD" id="cd01650">
    <property type="entry name" value="RT_nLTR_like"/>
    <property type="match status" value="1"/>
</dbReference>
<evidence type="ECO:0000259" key="1">
    <source>
        <dbReference type="PROSITE" id="PS50878"/>
    </source>
</evidence>
<evidence type="ECO:0000313" key="3">
    <source>
        <dbReference type="Proteomes" id="UP000594454"/>
    </source>
</evidence>
<sequence>MDGIPNVVLRHLPDIAIRNYCILSNNLLNNSFFPGQWKKARVFPILKRGKDSSSPHSYRPISLLPNISKVFEVLVLKALNGHIKKKELMPNEQFGFRSGHSTIHAITKVTSDICWRINNAAQDLLSQTIFENKIDVAIICEQYKNLDSGVWVADKSGKAAIWTCGNRTVEGTTKILENGFTRAKIGGISIYSCYAAPSLTIEEFHSLVERLVTDAQNHSPKIVAGDFNAWADEWGSRETNARGRILLEALSRLNLVVANTGCVNTFRKREMGSVIDVTFVSDVLAKDLQWYVSDEYTHSDHQAIIFEIRHGKRLKRFRTKTERWAANRFDEEIFVEVLQQNTALEGSAENKALQIGEKLRRACDASMPRYVVSQKRAPNFWWNSEIGECRKACLKARRRSQRNRNRFGYEQLHEEYKNARKKLHVAIMKSKSEHFKRLCNEADTNPWGGAYKTVISKVKGKRSPPISSPTLLDEIVTDLFPQNVSITDLPTVEIDTAEVPMVSEKEVLEAADKIVGNKAPGLDSVPNKALKAAVKIAPNMFAEAFTTCLKEGVFPTQWKKQKLILVPKPNKPLGEASSYRPICLLNNTGKLFERVIYNRLIRIAEKDGGLSENQFGFRKGRSTTDALVLVANTAKTALDEGKCCAMITLDVKNAFNSAKWSKILESLMNLGVAKYLVRIVPNR</sequence>
<dbReference type="SUPFAM" id="SSF56219">
    <property type="entry name" value="DNase I-like"/>
    <property type="match status" value="1"/>
</dbReference>
<gene>
    <name evidence="2" type="ORF">HERILL_LOCUS15219</name>
</gene>